<protein>
    <submittedName>
        <fullName evidence="3">TlpA family protein disulfide reductase</fullName>
    </submittedName>
</protein>
<evidence type="ECO:0000313" key="4">
    <source>
        <dbReference type="Proteomes" id="UP000320184"/>
    </source>
</evidence>
<dbReference type="Gene3D" id="3.40.30.10">
    <property type="entry name" value="Glutaredoxin"/>
    <property type="match status" value="1"/>
</dbReference>
<evidence type="ECO:0000313" key="3">
    <source>
        <dbReference type="EMBL" id="TMQ49720.1"/>
    </source>
</evidence>
<dbReference type="PROSITE" id="PS51352">
    <property type="entry name" value="THIOREDOXIN_2"/>
    <property type="match status" value="1"/>
</dbReference>
<comment type="caution">
    <text evidence="3">The sequence shown here is derived from an EMBL/GenBank/DDBJ whole genome shotgun (WGS) entry which is preliminary data.</text>
</comment>
<dbReference type="Pfam" id="PF00578">
    <property type="entry name" value="AhpC-TSA"/>
    <property type="match status" value="1"/>
</dbReference>
<dbReference type="InterPro" id="IPR013766">
    <property type="entry name" value="Thioredoxin_domain"/>
</dbReference>
<dbReference type="AlphaFoldDB" id="A0A538SEE0"/>
<reference evidence="3 4" key="1">
    <citation type="journal article" date="2019" name="Nat. Microbiol.">
        <title>Mediterranean grassland soil C-N compound turnover is dependent on rainfall and depth, and is mediated by genomically divergent microorganisms.</title>
        <authorList>
            <person name="Diamond S."/>
            <person name="Andeer P.F."/>
            <person name="Li Z."/>
            <person name="Crits-Christoph A."/>
            <person name="Burstein D."/>
            <person name="Anantharaman K."/>
            <person name="Lane K.R."/>
            <person name="Thomas B.C."/>
            <person name="Pan C."/>
            <person name="Northen T.R."/>
            <person name="Banfield J.F."/>
        </authorList>
    </citation>
    <scope>NUCLEOTIDE SEQUENCE [LARGE SCALE GENOMIC DNA]</scope>
    <source>
        <strain evidence="3">WS_3</strain>
    </source>
</reference>
<gene>
    <name evidence="3" type="ORF">E6K73_09390</name>
</gene>
<dbReference type="InterPro" id="IPR050553">
    <property type="entry name" value="Thioredoxin_ResA/DsbE_sf"/>
</dbReference>
<dbReference type="PANTHER" id="PTHR42852">
    <property type="entry name" value="THIOL:DISULFIDE INTERCHANGE PROTEIN DSBE"/>
    <property type="match status" value="1"/>
</dbReference>
<feature type="region of interest" description="Disordered" evidence="1">
    <location>
        <begin position="84"/>
        <end position="280"/>
    </location>
</feature>
<organism evidence="3 4">
    <name type="scientific">Eiseniibacteriota bacterium</name>
    <dbReference type="NCBI Taxonomy" id="2212470"/>
    <lineage>
        <taxon>Bacteria</taxon>
        <taxon>Candidatus Eiseniibacteriota</taxon>
    </lineage>
</organism>
<evidence type="ECO:0000256" key="1">
    <source>
        <dbReference type="SAM" id="MobiDB-lite"/>
    </source>
</evidence>
<feature type="compositionally biased region" description="Low complexity" evidence="1">
    <location>
        <begin position="253"/>
        <end position="263"/>
    </location>
</feature>
<accession>A0A538SEE0</accession>
<feature type="domain" description="Thioredoxin" evidence="2">
    <location>
        <begin position="312"/>
        <end position="455"/>
    </location>
</feature>
<dbReference type="Proteomes" id="UP000320184">
    <property type="component" value="Unassembled WGS sequence"/>
</dbReference>
<proteinExistence type="predicted"/>
<feature type="compositionally biased region" description="Basic residues" evidence="1">
    <location>
        <begin position="132"/>
        <end position="142"/>
    </location>
</feature>
<feature type="region of interest" description="Disordered" evidence="1">
    <location>
        <begin position="459"/>
        <end position="482"/>
    </location>
</feature>
<dbReference type="CDD" id="cd02966">
    <property type="entry name" value="TlpA_like_family"/>
    <property type="match status" value="1"/>
</dbReference>
<name>A0A538SEE0_UNCEI</name>
<dbReference type="GO" id="GO:0016491">
    <property type="term" value="F:oxidoreductase activity"/>
    <property type="evidence" value="ECO:0007669"/>
    <property type="project" value="InterPro"/>
</dbReference>
<dbReference type="EMBL" id="VBOT01000117">
    <property type="protein sequence ID" value="TMQ49720.1"/>
    <property type="molecule type" value="Genomic_DNA"/>
</dbReference>
<dbReference type="SUPFAM" id="SSF52833">
    <property type="entry name" value="Thioredoxin-like"/>
    <property type="match status" value="1"/>
</dbReference>
<dbReference type="GO" id="GO:0016209">
    <property type="term" value="F:antioxidant activity"/>
    <property type="evidence" value="ECO:0007669"/>
    <property type="project" value="InterPro"/>
</dbReference>
<dbReference type="PANTHER" id="PTHR42852:SF13">
    <property type="entry name" value="PROTEIN DIPZ"/>
    <property type="match status" value="1"/>
</dbReference>
<dbReference type="InterPro" id="IPR036249">
    <property type="entry name" value="Thioredoxin-like_sf"/>
</dbReference>
<feature type="compositionally biased region" description="Basic and acidic residues" evidence="1">
    <location>
        <begin position="183"/>
        <end position="221"/>
    </location>
</feature>
<feature type="compositionally biased region" description="Low complexity" evidence="1">
    <location>
        <begin position="463"/>
        <end position="482"/>
    </location>
</feature>
<dbReference type="InterPro" id="IPR000866">
    <property type="entry name" value="AhpC/TSA"/>
</dbReference>
<evidence type="ECO:0000259" key="2">
    <source>
        <dbReference type="PROSITE" id="PS51352"/>
    </source>
</evidence>
<sequence length="482" mass="51952">MDFRLDGCGAGVVPGEPGRRRRERRSVCPAVHEERSRLRHHAILEPVSRPGRDPVPARLQLKRLPRRRSVGGDRPLAALQAELSGSGAAHRRRHVQRHGQPAQELQELDRSHVPAAPPRGEPHRGQPAGRLRSQRQLRRHQQAGHLPAQHLSHVGPWEPLSPERDPGLRGLAGEHPGGCAECRPCERPRAPERPESVPKRAGDRVQQPRHDASGRAGDGARSRWAAARHAVGGHGADRSQPGGVERARPWRNRGGARCIPGAIRGRGRRAHAARGPDPVSGARSSTLRVACLAASLLAAALGLPSRALSAPFADRSAAPRFSIRTLSGKKLDLEQLRKKGPVLLDFWATWCKPCLGAIPELEAIHEEYAPRGLTVLGVSLDGPRNYAKLRPFAARLGITYPLAIDEEGLMQQRYQVRAMPTTILIDTAGVVVKVTQGYRPGDGDELRAAVRALLPERRGAGVPGADTAATAPADTASGAGKP</sequence>